<keyword evidence="1" id="KW-0472">Membrane</keyword>
<sequence>MNAHRIIRGCSGRDSCCSSHGYSSWVLKLIVTGVLGFLITGFAQAEPNKTTYNQQGVEVSVRMSTTSVRVAEPFTVTYELISPSEKTLVWPAVADQLGAFDVIDSQDLFEIPVDAGRMWRRTLTLESIQSGDLEVPSLAVNIVSSDPKHAQAEPMEVIKIAAQPVTITSVLEGRADPTQFRDIQSVVDVEVPVEETSQWTIWGTTGLGVIALACVAFMIVAVRNRSITPANWVFQQLDALSESVEENPAENHQQITELSDLVKHFLALQYEIPASQQTTHELSQMLADRHIGSKLVRDDLNNVLSLADEVKFAGLDLSVDELQAAIQSVRRSVTELSKPLVPETAIPEVS</sequence>
<evidence type="ECO:0008006" key="4">
    <source>
        <dbReference type="Google" id="ProtNLM"/>
    </source>
</evidence>
<protein>
    <recommendedName>
        <fullName evidence="4">Protein BatD</fullName>
    </recommendedName>
</protein>
<name>A0A517V750_9PLAN</name>
<evidence type="ECO:0000313" key="2">
    <source>
        <dbReference type="EMBL" id="QDT88828.1"/>
    </source>
</evidence>
<gene>
    <name evidence="2" type="ORF">Pan161_04470</name>
</gene>
<keyword evidence="1" id="KW-0812">Transmembrane</keyword>
<dbReference type="Proteomes" id="UP000316855">
    <property type="component" value="Chromosome"/>
</dbReference>
<keyword evidence="3" id="KW-1185">Reference proteome</keyword>
<evidence type="ECO:0000313" key="3">
    <source>
        <dbReference type="Proteomes" id="UP000316855"/>
    </source>
</evidence>
<dbReference type="KEGG" id="gax:Pan161_04470"/>
<dbReference type="EMBL" id="CP036343">
    <property type="protein sequence ID" value="QDT88828.1"/>
    <property type="molecule type" value="Genomic_DNA"/>
</dbReference>
<dbReference type="AlphaFoldDB" id="A0A517V750"/>
<organism evidence="2 3">
    <name type="scientific">Gimesia algae</name>
    <dbReference type="NCBI Taxonomy" id="2527971"/>
    <lineage>
        <taxon>Bacteria</taxon>
        <taxon>Pseudomonadati</taxon>
        <taxon>Planctomycetota</taxon>
        <taxon>Planctomycetia</taxon>
        <taxon>Planctomycetales</taxon>
        <taxon>Planctomycetaceae</taxon>
        <taxon>Gimesia</taxon>
    </lineage>
</organism>
<dbReference type="RefSeq" id="WP_145223960.1">
    <property type="nucleotide sequence ID" value="NZ_CP036343.1"/>
</dbReference>
<reference evidence="2 3" key="1">
    <citation type="submission" date="2019-02" db="EMBL/GenBank/DDBJ databases">
        <title>Deep-cultivation of Planctomycetes and their phenomic and genomic characterization uncovers novel biology.</title>
        <authorList>
            <person name="Wiegand S."/>
            <person name="Jogler M."/>
            <person name="Boedeker C."/>
            <person name="Pinto D."/>
            <person name="Vollmers J."/>
            <person name="Rivas-Marin E."/>
            <person name="Kohn T."/>
            <person name="Peeters S.H."/>
            <person name="Heuer A."/>
            <person name="Rast P."/>
            <person name="Oberbeckmann S."/>
            <person name="Bunk B."/>
            <person name="Jeske O."/>
            <person name="Meyerdierks A."/>
            <person name="Storesund J.E."/>
            <person name="Kallscheuer N."/>
            <person name="Luecker S."/>
            <person name="Lage O.M."/>
            <person name="Pohl T."/>
            <person name="Merkel B.J."/>
            <person name="Hornburger P."/>
            <person name="Mueller R.-W."/>
            <person name="Bruemmer F."/>
            <person name="Labrenz M."/>
            <person name="Spormann A.M."/>
            <person name="Op den Camp H."/>
            <person name="Overmann J."/>
            <person name="Amann R."/>
            <person name="Jetten M.S.M."/>
            <person name="Mascher T."/>
            <person name="Medema M.H."/>
            <person name="Devos D.P."/>
            <person name="Kaster A.-K."/>
            <person name="Ovreas L."/>
            <person name="Rohde M."/>
            <person name="Galperin M.Y."/>
            <person name="Jogler C."/>
        </authorList>
    </citation>
    <scope>NUCLEOTIDE SEQUENCE [LARGE SCALE GENOMIC DNA]</scope>
    <source>
        <strain evidence="2 3">Pan161</strain>
    </source>
</reference>
<dbReference type="OrthoDB" id="260093at2"/>
<proteinExistence type="predicted"/>
<evidence type="ECO:0000256" key="1">
    <source>
        <dbReference type="SAM" id="Phobius"/>
    </source>
</evidence>
<keyword evidence="1" id="KW-1133">Transmembrane helix</keyword>
<feature type="transmembrane region" description="Helical" evidence="1">
    <location>
        <begin position="199"/>
        <end position="222"/>
    </location>
</feature>
<accession>A0A517V750</accession>